<dbReference type="CDD" id="cd16342">
    <property type="entry name" value="FusC_FusB"/>
    <property type="match status" value="1"/>
</dbReference>
<organism evidence="3 4">
    <name type="scientific">Fictibacillus norfolkensis</name>
    <dbReference type="NCBI Taxonomy" id="2762233"/>
    <lineage>
        <taxon>Bacteria</taxon>
        <taxon>Bacillati</taxon>
        <taxon>Bacillota</taxon>
        <taxon>Bacilli</taxon>
        <taxon>Bacillales</taxon>
        <taxon>Fictibacillaceae</taxon>
        <taxon>Fictibacillus</taxon>
    </lineage>
</organism>
<dbReference type="Gene3D" id="1.20.1280.250">
    <property type="match status" value="1"/>
</dbReference>
<dbReference type="InterPro" id="IPR038344">
    <property type="entry name" value="EF-G_N_sf"/>
</dbReference>
<sequence length="216" mass="24653">MSKPFIRNHQYNLIKKQVLQLQRACNNGADPKVIEAVQHSAQSKIFESFSELDESQKDLIAGLEPLRKSEEFQKYLYSLEPFLEEFSTTTNKQIMKLFPKVKKLKVPDLNAIDFQKVSYLGWVDIGTNKMFIVYHLDDKLVGVQGRYTPSNKGICFLCNGITDVALFSAITKSKPANASSDYYKAIGNYICTDSHECNKRISNVDTLEKFLSEVLY</sequence>
<feature type="domain" description="Elongation factor G-binding protein C-terminal treble-clef zinc-finger" evidence="2">
    <location>
        <begin position="101"/>
        <end position="203"/>
    </location>
</feature>
<proteinExistence type="predicted"/>
<gene>
    <name evidence="3" type="ORF">H9648_05275</name>
</gene>
<dbReference type="Pfam" id="PF16571">
    <property type="entry name" value="FBP_C"/>
    <property type="match status" value="1"/>
</dbReference>
<evidence type="ECO:0000259" key="1">
    <source>
        <dbReference type="Pfam" id="PF07299"/>
    </source>
</evidence>
<comment type="caution">
    <text evidence="3">The sequence shown here is derived from an EMBL/GenBank/DDBJ whole genome shotgun (WGS) entry which is preliminary data.</text>
</comment>
<name>A0ABR8SIZ5_9BACL</name>
<dbReference type="InterPro" id="IPR032330">
    <property type="entry name" value="EF-G-binding_C"/>
</dbReference>
<dbReference type="InterPro" id="IPR010841">
    <property type="entry name" value="EF-G-binding_N"/>
</dbReference>
<dbReference type="Pfam" id="PF07299">
    <property type="entry name" value="EF-G-binding_N"/>
    <property type="match status" value="1"/>
</dbReference>
<reference evidence="3 4" key="1">
    <citation type="submission" date="2020-08" db="EMBL/GenBank/DDBJ databases">
        <title>A Genomic Blueprint of the Chicken Gut Microbiome.</title>
        <authorList>
            <person name="Gilroy R."/>
            <person name="Ravi A."/>
            <person name="Getino M."/>
            <person name="Pursley I."/>
            <person name="Horton D.L."/>
            <person name="Alikhan N.-F."/>
            <person name="Baker D."/>
            <person name="Gharbi K."/>
            <person name="Hall N."/>
            <person name="Watson M."/>
            <person name="Adriaenssens E.M."/>
            <person name="Foster-Nyarko E."/>
            <person name="Jarju S."/>
            <person name="Secka A."/>
            <person name="Antonio M."/>
            <person name="Oren A."/>
            <person name="Chaudhuri R."/>
            <person name="La Ragione R.M."/>
            <person name="Hildebrand F."/>
            <person name="Pallen M.J."/>
        </authorList>
    </citation>
    <scope>NUCLEOTIDE SEQUENCE [LARGE SCALE GENOMIC DNA]</scope>
    <source>
        <strain evidence="3 4">Sa2CUA10</strain>
    </source>
</reference>
<accession>A0ABR8SIZ5</accession>
<evidence type="ECO:0000313" key="3">
    <source>
        <dbReference type="EMBL" id="MBD7963461.1"/>
    </source>
</evidence>
<dbReference type="EMBL" id="JACSQM010000002">
    <property type="protein sequence ID" value="MBD7963461.1"/>
    <property type="molecule type" value="Genomic_DNA"/>
</dbReference>
<evidence type="ECO:0000259" key="2">
    <source>
        <dbReference type="Pfam" id="PF16571"/>
    </source>
</evidence>
<protein>
    <submittedName>
        <fullName evidence="3">FusB/FusC family EF-G-binding protein</fullName>
    </submittedName>
</protein>
<keyword evidence="4" id="KW-1185">Reference proteome</keyword>
<feature type="domain" description="Elongation factor G-binding protein N-terminal" evidence="1">
    <location>
        <begin position="5"/>
        <end position="86"/>
    </location>
</feature>
<dbReference type="Proteomes" id="UP000603641">
    <property type="component" value="Unassembled WGS sequence"/>
</dbReference>
<dbReference type="RefSeq" id="WP_191752856.1">
    <property type="nucleotide sequence ID" value="NZ_JACSQM010000002.1"/>
</dbReference>
<evidence type="ECO:0000313" key="4">
    <source>
        <dbReference type="Proteomes" id="UP000603641"/>
    </source>
</evidence>